<evidence type="ECO:0000259" key="3">
    <source>
        <dbReference type="Pfam" id="PF05028"/>
    </source>
</evidence>
<dbReference type="GO" id="GO:0005975">
    <property type="term" value="P:carbohydrate metabolic process"/>
    <property type="evidence" value="ECO:0007669"/>
    <property type="project" value="InterPro"/>
</dbReference>
<dbReference type="Proteomes" id="UP000821853">
    <property type="component" value="Chromosome 1"/>
</dbReference>
<feature type="active site" evidence="1">
    <location>
        <position position="35"/>
    </location>
</feature>
<comment type="caution">
    <text evidence="4">The sequence shown here is derived from an EMBL/GenBank/DDBJ whole genome shotgun (WGS) entry which is preliminary data.</text>
</comment>
<accession>A0A9J6F7A7</accession>
<dbReference type="GO" id="GO:0006282">
    <property type="term" value="P:regulation of DNA repair"/>
    <property type="evidence" value="ECO:0007669"/>
    <property type="project" value="InterPro"/>
</dbReference>
<dbReference type="Pfam" id="PF05028">
    <property type="entry name" value="PARG_cat_C"/>
    <property type="match status" value="1"/>
</dbReference>
<feature type="binding site" evidence="2">
    <location>
        <position position="74"/>
    </location>
    <ligand>
        <name>substrate</name>
    </ligand>
</feature>
<name>A0A9J6F7A7_HAELO</name>
<feature type="binding site" evidence="2">
    <location>
        <position position="19"/>
    </location>
    <ligand>
        <name>substrate</name>
    </ligand>
</feature>
<feature type="domain" description="PARG catalytic Macro" evidence="3">
    <location>
        <begin position="13"/>
        <end position="174"/>
    </location>
</feature>
<dbReference type="EMBL" id="JABSTR010000001">
    <property type="protein sequence ID" value="KAH9361598.1"/>
    <property type="molecule type" value="Genomic_DNA"/>
</dbReference>
<sequence length="226" mass="25323">MITLALRLPTIITQVDFANKFIGGGVLGGGCVQEEIRFMICPEMIVSRLFTEALSPREVLVITGAEQYNVTSGYAGKDSWHRRCTEVVAMDALCFVKPYEQYRPPNIRRELNKAYCGFMCPEKPPAERSAIATGNWGCGAFRGDPQLKAIIQLMAASAAGRRLAYFTFGDKRLCKNLSAMYDFLKGRRLTVGDLYELLVKYSQHRLQQAGQSNTSLFEYLYTTCTP</sequence>
<feature type="binding site" evidence="2">
    <location>
        <position position="33"/>
    </location>
    <ligand>
        <name>substrate</name>
    </ligand>
</feature>
<dbReference type="VEuPathDB" id="VectorBase:HLOH_049031"/>
<gene>
    <name evidence="4" type="ORF">HPB48_001475</name>
</gene>
<evidence type="ECO:0000256" key="1">
    <source>
        <dbReference type="PIRSR" id="PIRSR607724-1"/>
    </source>
</evidence>
<dbReference type="GO" id="GO:0005634">
    <property type="term" value="C:nucleus"/>
    <property type="evidence" value="ECO:0007669"/>
    <property type="project" value="TreeGrafter"/>
</dbReference>
<feature type="active site" evidence="1">
    <location>
        <position position="34"/>
    </location>
</feature>
<reference evidence="4 5" key="1">
    <citation type="journal article" date="2020" name="Cell">
        <title>Large-Scale Comparative Analyses of Tick Genomes Elucidate Their Genetic Diversity and Vector Capacities.</title>
        <authorList>
            <consortium name="Tick Genome and Microbiome Consortium (TIGMIC)"/>
            <person name="Jia N."/>
            <person name="Wang J."/>
            <person name="Shi W."/>
            <person name="Du L."/>
            <person name="Sun Y."/>
            <person name="Zhan W."/>
            <person name="Jiang J.F."/>
            <person name="Wang Q."/>
            <person name="Zhang B."/>
            <person name="Ji P."/>
            <person name="Bell-Sakyi L."/>
            <person name="Cui X.M."/>
            <person name="Yuan T.T."/>
            <person name="Jiang B.G."/>
            <person name="Yang W.F."/>
            <person name="Lam T.T."/>
            <person name="Chang Q.C."/>
            <person name="Ding S.J."/>
            <person name="Wang X.J."/>
            <person name="Zhu J.G."/>
            <person name="Ruan X.D."/>
            <person name="Zhao L."/>
            <person name="Wei J.T."/>
            <person name="Ye R.Z."/>
            <person name="Que T.C."/>
            <person name="Du C.H."/>
            <person name="Zhou Y.H."/>
            <person name="Cheng J.X."/>
            <person name="Dai P.F."/>
            <person name="Guo W.B."/>
            <person name="Han X.H."/>
            <person name="Huang E.J."/>
            <person name="Li L.F."/>
            <person name="Wei W."/>
            <person name="Gao Y.C."/>
            <person name="Liu J.Z."/>
            <person name="Shao H.Z."/>
            <person name="Wang X."/>
            <person name="Wang C.C."/>
            <person name="Yang T.C."/>
            <person name="Huo Q.B."/>
            <person name="Li W."/>
            <person name="Chen H.Y."/>
            <person name="Chen S.E."/>
            <person name="Zhou L.G."/>
            <person name="Ni X.B."/>
            <person name="Tian J.H."/>
            <person name="Sheng Y."/>
            <person name="Liu T."/>
            <person name="Pan Y.S."/>
            <person name="Xia L.Y."/>
            <person name="Li J."/>
            <person name="Zhao F."/>
            <person name="Cao W.C."/>
        </authorList>
    </citation>
    <scope>NUCLEOTIDE SEQUENCE [LARGE SCALE GENOMIC DNA]</scope>
    <source>
        <strain evidence="4">HaeL-2018</strain>
    </source>
</reference>
<dbReference type="InterPro" id="IPR046372">
    <property type="entry name" value="PARG_cat_C"/>
</dbReference>
<protein>
    <recommendedName>
        <fullName evidence="3">PARG catalytic Macro domain-containing protein</fullName>
    </recommendedName>
</protein>
<dbReference type="PANTHER" id="PTHR12837">
    <property type="entry name" value="POLY ADP-RIBOSE GLYCOHYDROLASE"/>
    <property type="match status" value="1"/>
</dbReference>
<proteinExistence type="predicted"/>
<dbReference type="GO" id="GO:0009225">
    <property type="term" value="P:nucleotide-sugar metabolic process"/>
    <property type="evidence" value="ECO:0007669"/>
    <property type="project" value="TreeGrafter"/>
</dbReference>
<dbReference type="AlphaFoldDB" id="A0A9J6F7A7"/>
<dbReference type="OMA" id="RWKNAIS"/>
<evidence type="ECO:0000256" key="2">
    <source>
        <dbReference type="PIRSR" id="PIRSR607724-2"/>
    </source>
</evidence>
<feature type="active site" evidence="1">
    <location>
        <position position="16"/>
    </location>
</feature>
<dbReference type="PANTHER" id="PTHR12837:SF15">
    <property type="entry name" value="POLY(ADP-RIBOSE) GLYCOHYDROLASE"/>
    <property type="match status" value="1"/>
</dbReference>
<dbReference type="GO" id="GO:1990966">
    <property type="term" value="P:ATP generation from poly-ADP-D-ribose"/>
    <property type="evidence" value="ECO:0007669"/>
    <property type="project" value="TreeGrafter"/>
</dbReference>
<dbReference type="GO" id="GO:0004649">
    <property type="term" value="F:poly(ADP-ribose) glycohydrolase activity"/>
    <property type="evidence" value="ECO:0007669"/>
    <property type="project" value="InterPro"/>
</dbReference>
<keyword evidence="5" id="KW-1185">Reference proteome</keyword>
<evidence type="ECO:0000313" key="4">
    <source>
        <dbReference type="EMBL" id="KAH9361598.1"/>
    </source>
</evidence>
<organism evidence="4 5">
    <name type="scientific">Haemaphysalis longicornis</name>
    <name type="common">Bush tick</name>
    <dbReference type="NCBI Taxonomy" id="44386"/>
    <lineage>
        <taxon>Eukaryota</taxon>
        <taxon>Metazoa</taxon>
        <taxon>Ecdysozoa</taxon>
        <taxon>Arthropoda</taxon>
        <taxon>Chelicerata</taxon>
        <taxon>Arachnida</taxon>
        <taxon>Acari</taxon>
        <taxon>Parasitiformes</taxon>
        <taxon>Ixodida</taxon>
        <taxon>Ixodoidea</taxon>
        <taxon>Ixodidae</taxon>
        <taxon>Haemaphysalinae</taxon>
        <taxon>Haemaphysalis</taxon>
    </lineage>
</organism>
<dbReference type="PROSITE" id="PS51257">
    <property type="entry name" value="PROKAR_LIPOPROTEIN"/>
    <property type="match status" value="1"/>
</dbReference>
<dbReference type="OrthoDB" id="1937899at2759"/>
<evidence type="ECO:0000313" key="5">
    <source>
        <dbReference type="Proteomes" id="UP000821853"/>
    </source>
</evidence>
<dbReference type="InterPro" id="IPR007724">
    <property type="entry name" value="Poly_GlycHdrlase"/>
</dbReference>
<dbReference type="GO" id="GO:0005737">
    <property type="term" value="C:cytoplasm"/>
    <property type="evidence" value="ECO:0007669"/>
    <property type="project" value="TreeGrafter"/>
</dbReference>